<dbReference type="AlphaFoldDB" id="A0A8H6FBU3"/>
<feature type="domain" description="DUF7730" evidence="1">
    <location>
        <begin position="167"/>
        <end position="331"/>
    </location>
</feature>
<accession>A0A8H6FBU3</accession>
<reference evidence="2 3" key="1">
    <citation type="journal article" date="2020" name="Genomics">
        <title>Complete, high-quality genomes from long-read metagenomic sequencing of two wolf lichen thalli reveals enigmatic genome architecture.</title>
        <authorList>
            <person name="McKenzie S.K."/>
            <person name="Walston R.F."/>
            <person name="Allen J.L."/>
        </authorList>
    </citation>
    <scope>NUCLEOTIDE SEQUENCE [LARGE SCALE GENOMIC DNA]</scope>
    <source>
        <strain evidence="2">WasteWater1</strain>
    </source>
</reference>
<gene>
    <name evidence="2" type="ORF">HO133_000652</name>
</gene>
<proteinExistence type="predicted"/>
<evidence type="ECO:0000259" key="1">
    <source>
        <dbReference type="Pfam" id="PF24864"/>
    </source>
</evidence>
<organism evidence="2 3">
    <name type="scientific">Letharia lupina</name>
    <dbReference type="NCBI Taxonomy" id="560253"/>
    <lineage>
        <taxon>Eukaryota</taxon>
        <taxon>Fungi</taxon>
        <taxon>Dikarya</taxon>
        <taxon>Ascomycota</taxon>
        <taxon>Pezizomycotina</taxon>
        <taxon>Lecanoromycetes</taxon>
        <taxon>OSLEUM clade</taxon>
        <taxon>Lecanoromycetidae</taxon>
        <taxon>Lecanorales</taxon>
        <taxon>Lecanorineae</taxon>
        <taxon>Parmeliaceae</taxon>
        <taxon>Letharia</taxon>
    </lineage>
</organism>
<dbReference type="PANTHER" id="PTHR42085:SF2">
    <property type="entry name" value="F-BOX DOMAIN-CONTAINING PROTEIN"/>
    <property type="match status" value="1"/>
</dbReference>
<evidence type="ECO:0000313" key="2">
    <source>
        <dbReference type="EMBL" id="KAF6222605.1"/>
    </source>
</evidence>
<dbReference type="Proteomes" id="UP000593566">
    <property type="component" value="Unassembled WGS sequence"/>
</dbReference>
<dbReference type="EMBL" id="JACCJB010000011">
    <property type="protein sequence ID" value="KAF6222605.1"/>
    <property type="molecule type" value="Genomic_DNA"/>
</dbReference>
<protein>
    <recommendedName>
        <fullName evidence="1">DUF7730 domain-containing protein</fullName>
    </recommendedName>
</protein>
<dbReference type="Pfam" id="PF24864">
    <property type="entry name" value="DUF7730"/>
    <property type="match status" value="1"/>
</dbReference>
<dbReference type="RefSeq" id="XP_037151951.1">
    <property type="nucleotide sequence ID" value="XM_037291589.1"/>
</dbReference>
<keyword evidence="3" id="KW-1185">Reference proteome</keyword>
<evidence type="ECO:0000313" key="3">
    <source>
        <dbReference type="Proteomes" id="UP000593566"/>
    </source>
</evidence>
<dbReference type="InterPro" id="IPR056632">
    <property type="entry name" value="DUF7730"/>
</dbReference>
<dbReference type="InterPro" id="IPR038883">
    <property type="entry name" value="AN11006-like"/>
</dbReference>
<name>A0A8H6FBU3_9LECA</name>
<dbReference type="PANTHER" id="PTHR42085">
    <property type="entry name" value="F-BOX DOMAIN-CONTAINING PROTEIN"/>
    <property type="match status" value="1"/>
</dbReference>
<comment type="caution">
    <text evidence="2">The sequence shown here is derived from an EMBL/GenBank/DDBJ whole genome shotgun (WGS) entry which is preliminary data.</text>
</comment>
<dbReference type="GeneID" id="59329070"/>
<sequence>MAPTRAHESLRPPLIHQFKFDDFNIYRLMAENAMHDGDYRAQLERSAYGHDKPIELSKLNGEIENGMAALGQKHINDEEEAWIQFCRQVFKAGERRGTAVSRQTSAMNGQPSMAGLPETNGRDWGNMLWARDREWMFTGTASSSARRALTMLAANQRTEADSRPFQLMKLPTELREQVYRELLIGEGRRIVVSADSVSSMWSRSCKMEGPYVYGKEITTALLRTNRRIHDEALPVLYQSHAFDFGIDVHYVAPFFDQISTAARQNVGCIHMELIRYGIGRPLRSVPERDVNDNCLDWSDACAYIAGHLRVKEFSFNINFTIPQDFQRFRWVKDLIQVRGVSAVFHHNSANKHGLKSENAWIQLANQMSREDWGADEYRWETLLEYLNSEMLHKLSNEMTASVEPQWRGPGLGVSFSLLH</sequence>